<proteinExistence type="predicted"/>
<dbReference type="PANTHER" id="PTHR39184:SF1">
    <property type="entry name" value="PBSX PHAGE TERMINASE LARGE SUBUNIT"/>
    <property type="match status" value="1"/>
</dbReference>
<organism evidence="1">
    <name type="scientific">viral metagenome</name>
    <dbReference type="NCBI Taxonomy" id="1070528"/>
    <lineage>
        <taxon>unclassified sequences</taxon>
        <taxon>metagenomes</taxon>
        <taxon>organismal metagenomes</taxon>
    </lineage>
</organism>
<accession>A0A6M3IF60</accession>
<name>A0A6M3IF60_9ZZZZ</name>
<dbReference type="InterPro" id="IPR027417">
    <property type="entry name" value="P-loop_NTPase"/>
</dbReference>
<dbReference type="EMBL" id="MT142256">
    <property type="protein sequence ID" value="QJA76979.1"/>
    <property type="molecule type" value="Genomic_DNA"/>
</dbReference>
<evidence type="ECO:0000313" key="2">
    <source>
        <dbReference type="EMBL" id="QJA76979.1"/>
    </source>
</evidence>
<sequence>MTTSEIKPLNIKTTKVFLAILRAWEDGKKGILLEGGTYSSKTFSALQFLFYLADNAVEVVDENIVSESVPHLKGGCIKDYFKIIDETVENNSNYNQTDHIYHRANWKGAITFLSADNEKALGMRRDVLFINEGDTLSWETARELISRTNIFVIIDWNPRSEFWAHEYFKNDPEWAYDHSTYLDALDVIPVGKRDDIESLGSKDPNYNNIYVLGLLGKVEGLVHPFFAQVVELPDGDYFYGLDFGYGDYNPDPALQMGGDPTVLIKNVIIGENLYSKEMFYKREPMTNDDIAREMELLHVSHNDPIYPDPNEPKSAEEIRRKGFNVQETEKGPGSVAYGIKKVNQFYQHWTQDSLNCIKEQRNFHYIKRKELISGRVYLSEDTTHQWSHGMSARRYGAASFIPIMSSNYPSVIQPMGRPRDTKRYSFARR</sequence>
<evidence type="ECO:0000313" key="1">
    <source>
        <dbReference type="EMBL" id="QJA55983.1"/>
    </source>
</evidence>
<dbReference type="PANTHER" id="PTHR39184">
    <property type="match status" value="1"/>
</dbReference>
<dbReference type="Gene3D" id="3.40.50.300">
    <property type="entry name" value="P-loop containing nucleotide triphosphate hydrolases"/>
    <property type="match status" value="1"/>
</dbReference>
<dbReference type="AlphaFoldDB" id="A0A6M3IF60"/>
<protein>
    <submittedName>
        <fullName evidence="1">Putative terminase</fullName>
    </submittedName>
</protein>
<reference evidence="1" key="1">
    <citation type="submission" date="2020-03" db="EMBL/GenBank/DDBJ databases">
        <title>The deep terrestrial virosphere.</title>
        <authorList>
            <person name="Holmfeldt K."/>
            <person name="Nilsson E."/>
            <person name="Simone D."/>
            <person name="Lopez-Fernandez M."/>
            <person name="Wu X."/>
            <person name="de Brujin I."/>
            <person name="Lundin D."/>
            <person name="Andersson A."/>
            <person name="Bertilsson S."/>
            <person name="Dopson M."/>
        </authorList>
    </citation>
    <scope>NUCLEOTIDE SEQUENCE</scope>
    <source>
        <strain evidence="2">MM415A01383</strain>
        <strain evidence="1">MM415B01946</strain>
    </source>
</reference>
<dbReference type="EMBL" id="MT141193">
    <property type="protein sequence ID" value="QJA55983.1"/>
    <property type="molecule type" value="Genomic_DNA"/>
</dbReference>
<dbReference type="InterPro" id="IPR052380">
    <property type="entry name" value="Viral_DNA_packaging_terminase"/>
</dbReference>
<gene>
    <name evidence="2" type="ORF">MM415A01383_0006</name>
    <name evidence="1" type="ORF">MM415B01946_0006</name>
</gene>
<dbReference type="Gene3D" id="3.30.420.280">
    <property type="match status" value="1"/>
</dbReference>